<dbReference type="PANTHER" id="PTHR39428">
    <property type="entry name" value="F420H(2)-DEPENDENT QUINONE REDUCTASE RV1261C"/>
    <property type="match status" value="1"/>
</dbReference>
<dbReference type="Gene3D" id="2.30.110.10">
    <property type="entry name" value="Electron Transport, Fmn-binding Protein, Chain A"/>
    <property type="match status" value="1"/>
</dbReference>
<protein>
    <submittedName>
        <fullName evidence="4">Nitroreductase/quinone reductase family protein</fullName>
    </submittedName>
</protein>
<proteinExistence type="inferred from homology"/>
<reference evidence="5" key="1">
    <citation type="journal article" date="2019" name="Int. J. Syst. Evol. Microbiol.">
        <title>The Global Catalogue of Microorganisms (GCM) 10K type strain sequencing project: providing services to taxonomists for standard genome sequencing and annotation.</title>
        <authorList>
            <consortium name="The Broad Institute Genomics Platform"/>
            <consortium name="The Broad Institute Genome Sequencing Center for Infectious Disease"/>
            <person name="Wu L."/>
            <person name="Ma J."/>
        </authorList>
    </citation>
    <scope>NUCLEOTIDE SEQUENCE [LARGE SCALE GENOMIC DNA]</scope>
    <source>
        <strain evidence="5">CECT 7649</strain>
    </source>
</reference>
<dbReference type="Proteomes" id="UP001596496">
    <property type="component" value="Unassembled WGS sequence"/>
</dbReference>
<dbReference type="Pfam" id="PF04075">
    <property type="entry name" value="F420H2_quin_red"/>
    <property type="match status" value="1"/>
</dbReference>
<evidence type="ECO:0000256" key="1">
    <source>
        <dbReference type="ARBA" id="ARBA00008710"/>
    </source>
</evidence>
<comment type="caution">
    <text evidence="4">The sequence shown here is derived from an EMBL/GenBank/DDBJ whole genome shotgun (WGS) entry which is preliminary data.</text>
</comment>
<feature type="domain" description="Hemerythrin-like" evidence="3">
    <location>
        <begin position="146"/>
        <end position="293"/>
    </location>
</feature>
<accession>A0ABW2P5U9</accession>
<sequence>MPENWNQKIIDEFRANRGKVGAPFEDARLLLLTTTGARTGARHTTPVAYLPDRERLVIIASAAGSPKHPDWYHNLLAHPRVTVENGIFTYEADAVVLEGEEREEIFARATEADPGWAAYQAKTSRIIPVVALRPLGPPPPSGAPGDFLKAVHDAFRRELALIRKEVAASGRSLGAQLRVNCLTVCQGLHHHHLMEDTYMLPTLGERHPELASPLARLREEHETIKRLLDELQSLLSGEGSAPGTAVGTAPGTVPGTAIATAPDTASVLADVERLTAELEAHLDYEEEHLIPVLNGVAP</sequence>
<comment type="catalytic activity">
    <reaction evidence="2">
        <text>oxidized coenzyme F420-(gamma-L-Glu)(n) + a quinol + H(+) = reduced coenzyme F420-(gamma-L-Glu)(n) + a quinone</text>
        <dbReference type="Rhea" id="RHEA:39663"/>
        <dbReference type="Rhea" id="RHEA-COMP:12939"/>
        <dbReference type="Rhea" id="RHEA-COMP:14378"/>
        <dbReference type="ChEBI" id="CHEBI:15378"/>
        <dbReference type="ChEBI" id="CHEBI:24646"/>
        <dbReference type="ChEBI" id="CHEBI:132124"/>
        <dbReference type="ChEBI" id="CHEBI:133980"/>
        <dbReference type="ChEBI" id="CHEBI:139511"/>
    </reaction>
</comment>
<dbReference type="PANTHER" id="PTHR39428:SF1">
    <property type="entry name" value="F420H(2)-DEPENDENT QUINONE REDUCTASE RV1261C"/>
    <property type="match status" value="1"/>
</dbReference>
<dbReference type="InterPro" id="IPR004378">
    <property type="entry name" value="F420H2_quin_Rdtase"/>
</dbReference>
<dbReference type="InterPro" id="IPR012312">
    <property type="entry name" value="Hemerythrin-like"/>
</dbReference>
<evidence type="ECO:0000259" key="3">
    <source>
        <dbReference type="Pfam" id="PF01814"/>
    </source>
</evidence>
<organism evidence="4 5">
    <name type="scientific">Sphaerisporangium rhizosphaerae</name>
    <dbReference type="NCBI Taxonomy" id="2269375"/>
    <lineage>
        <taxon>Bacteria</taxon>
        <taxon>Bacillati</taxon>
        <taxon>Actinomycetota</taxon>
        <taxon>Actinomycetes</taxon>
        <taxon>Streptosporangiales</taxon>
        <taxon>Streptosporangiaceae</taxon>
        <taxon>Sphaerisporangium</taxon>
    </lineage>
</organism>
<dbReference type="SUPFAM" id="SSF50475">
    <property type="entry name" value="FMN-binding split barrel"/>
    <property type="match status" value="1"/>
</dbReference>
<dbReference type="Gene3D" id="1.20.120.520">
    <property type="entry name" value="nmb1532 protein domain like"/>
    <property type="match status" value="1"/>
</dbReference>
<dbReference type="CDD" id="cd12108">
    <property type="entry name" value="Hr-like"/>
    <property type="match status" value="1"/>
</dbReference>
<gene>
    <name evidence="4" type="ORF">ACFQSB_22595</name>
</gene>
<name>A0ABW2P5U9_9ACTN</name>
<comment type="similarity">
    <text evidence="1">Belongs to the F420H(2)-dependent quinone reductase family.</text>
</comment>
<dbReference type="NCBIfam" id="TIGR00026">
    <property type="entry name" value="hi_GC_TIGR00026"/>
    <property type="match status" value="1"/>
</dbReference>
<dbReference type="EMBL" id="JBHTCG010000015">
    <property type="protein sequence ID" value="MFC7385018.1"/>
    <property type="molecule type" value="Genomic_DNA"/>
</dbReference>
<dbReference type="Pfam" id="PF01814">
    <property type="entry name" value="Hemerythrin"/>
    <property type="match status" value="1"/>
</dbReference>
<evidence type="ECO:0000256" key="2">
    <source>
        <dbReference type="ARBA" id="ARBA00049106"/>
    </source>
</evidence>
<dbReference type="InterPro" id="IPR012349">
    <property type="entry name" value="Split_barrel_FMN-bd"/>
</dbReference>
<keyword evidence="5" id="KW-1185">Reference proteome</keyword>
<evidence type="ECO:0000313" key="5">
    <source>
        <dbReference type="Proteomes" id="UP001596496"/>
    </source>
</evidence>
<dbReference type="RefSeq" id="WP_380828885.1">
    <property type="nucleotide sequence ID" value="NZ_JBHTCG010000015.1"/>
</dbReference>
<evidence type="ECO:0000313" key="4">
    <source>
        <dbReference type="EMBL" id="MFC7385018.1"/>
    </source>
</evidence>